<name>A0A285SU43_9BACL</name>
<dbReference type="InterPro" id="IPR001525">
    <property type="entry name" value="C5_MeTfrase"/>
</dbReference>
<comment type="catalytic activity">
    <reaction evidence="7">
        <text>a 2'-deoxycytidine in DNA + S-adenosyl-L-methionine = a 5-methyl-2'-deoxycytidine in DNA + S-adenosyl-L-homocysteine + H(+)</text>
        <dbReference type="Rhea" id="RHEA:13681"/>
        <dbReference type="Rhea" id="RHEA-COMP:11369"/>
        <dbReference type="Rhea" id="RHEA-COMP:11370"/>
        <dbReference type="ChEBI" id="CHEBI:15378"/>
        <dbReference type="ChEBI" id="CHEBI:57856"/>
        <dbReference type="ChEBI" id="CHEBI:59789"/>
        <dbReference type="ChEBI" id="CHEBI:85452"/>
        <dbReference type="ChEBI" id="CHEBI:85454"/>
        <dbReference type="EC" id="2.1.1.37"/>
    </reaction>
</comment>
<dbReference type="InterPro" id="IPR029063">
    <property type="entry name" value="SAM-dependent_MTases_sf"/>
</dbReference>
<dbReference type="Pfam" id="PF00145">
    <property type="entry name" value="DNA_methylase"/>
    <property type="match status" value="1"/>
</dbReference>
<proteinExistence type="inferred from homology"/>
<keyword evidence="3 5" id="KW-0949">S-adenosyl-L-methionine</keyword>
<evidence type="ECO:0000313" key="9">
    <source>
        <dbReference type="Proteomes" id="UP000219636"/>
    </source>
</evidence>
<comment type="similarity">
    <text evidence="5 6">Belongs to the class I-like SAM-binding methyltransferase superfamily. C5-methyltransferase family.</text>
</comment>
<evidence type="ECO:0000256" key="3">
    <source>
        <dbReference type="ARBA" id="ARBA00022691"/>
    </source>
</evidence>
<dbReference type="EC" id="2.1.1.37" evidence="7"/>
<dbReference type="EMBL" id="OBMQ01000006">
    <property type="protein sequence ID" value="SOC11356.1"/>
    <property type="molecule type" value="Genomic_DNA"/>
</dbReference>
<evidence type="ECO:0000313" key="8">
    <source>
        <dbReference type="EMBL" id="SOC11356.1"/>
    </source>
</evidence>
<dbReference type="Proteomes" id="UP000219636">
    <property type="component" value="Unassembled WGS sequence"/>
</dbReference>
<dbReference type="GO" id="GO:0003677">
    <property type="term" value="F:DNA binding"/>
    <property type="evidence" value="ECO:0007669"/>
    <property type="project" value="TreeGrafter"/>
</dbReference>
<organism evidence="8 9">
    <name type="scientific">Ureibacillus xyleni</name>
    <dbReference type="NCBI Taxonomy" id="614648"/>
    <lineage>
        <taxon>Bacteria</taxon>
        <taxon>Bacillati</taxon>
        <taxon>Bacillota</taxon>
        <taxon>Bacilli</taxon>
        <taxon>Bacillales</taxon>
        <taxon>Caryophanaceae</taxon>
        <taxon>Ureibacillus</taxon>
    </lineage>
</organism>
<evidence type="ECO:0000256" key="5">
    <source>
        <dbReference type="PROSITE-ProRule" id="PRU01016"/>
    </source>
</evidence>
<evidence type="ECO:0000256" key="6">
    <source>
        <dbReference type="RuleBase" id="RU000416"/>
    </source>
</evidence>
<dbReference type="GO" id="GO:0003886">
    <property type="term" value="F:DNA (cytosine-5-)-methyltransferase activity"/>
    <property type="evidence" value="ECO:0007669"/>
    <property type="project" value="UniProtKB-EC"/>
</dbReference>
<keyword evidence="1 5" id="KW-0489">Methyltransferase</keyword>
<sequence length="477" mass="55223">MSNIQFLLSEAELEKALFLPIDEINKHIIDETMTEHWINGQRFFDSREINEKIKKSKKNYDFVKVNVNNPPNEQQRTIQQNNFNVIDLFCGAGGSSTGFKLAGFNLIGALDFNEKAAATHKLNFPQCHTVVNDITQLSPSEFNDIIGNQTVDVLIGSPPCQTFSSLSQGKIKSLGKDIKKDIRNYYYKNYLDYLSFFKPKMFLMENVPGFQTKFEGMIFNDFLDYLSEHLPEYTITYKVLDAVNYGVPQNRKRLFVCGYLDGYHFEFPESNTELLEEKEDFVSVENALLDLPDITDDWRLDHLPYSKYENLTKYQRFIRGNSTWVRNNICRVSNNEAKQMFNYLKPGQKYMELDDTTKEKISLFDTFSSSVIQTRCRRLPLAEASWTVIAHIGMDGYEYIHPTECRTLSVREAARLQSFPDDFVFVGNMREQYVQIGNAVPPLLSYALAKEIENALTNPTPKPLHKREIQEKLDLVF</sequence>
<dbReference type="PROSITE" id="PS51679">
    <property type="entry name" value="SAM_MT_C5"/>
    <property type="match status" value="1"/>
</dbReference>
<keyword evidence="9" id="KW-1185">Reference proteome</keyword>
<dbReference type="PROSITE" id="PS00094">
    <property type="entry name" value="C5_MTASE_1"/>
    <property type="match status" value="1"/>
</dbReference>
<reference evidence="9" key="1">
    <citation type="submission" date="2017-08" db="EMBL/GenBank/DDBJ databases">
        <authorList>
            <person name="Varghese N."/>
            <person name="Submissions S."/>
        </authorList>
    </citation>
    <scope>NUCLEOTIDE SEQUENCE [LARGE SCALE GENOMIC DNA]</scope>
    <source>
        <strain evidence="9">JC22</strain>
    </source>
</reference>
<gene>
    <name evidence="8" type="ORF">SAMN05880501_106135</name>
</gene>
<dbReference type="GO" id="GO:0009307">
    <property type="term" value="P:DNA restriction-modification system"/>
    <property type="evidence" value="ECO:0007669"/>
    <property type="project" value="UniProtKB-KW"/>
</dbReference>
<dbReference type="NCBIfam" id="TIGR00675">
    <property type="entry name" value="dcm"/>
    <property type="match status" value="1"/>
</dbReference>
<keyword evidence="2 5" id="KW-0808">Transferase</keyword>
<evidence type="ECO:0000256" key="1">
    <source>
        <dbReference type="ARBA" id="ARBA00022603"/>
    </source>
</evidence>
<dbReference type="InterPro" id="IPR050390">
    <property type="entry name" value="C5-Methyltransferase"/>
</dbReference>
<dbReference type="PANTHER" id="PTHR10629">
    <property type="entry name" value="CYTOSINE-SPECIFIC METHYLTRANSFERASE"/>
    <property type="match status" value="1"/>
</dbReference>
<dbReference type="Gene3D" id="3.40.50.150">
    <property type="entry name" value="Vaccinia Virus protein VP39"/>
    <property type="match status" value="1"/>
</dbReference>
<dbReference type="SUPFAM" id="SSF53335">
    <property type="entry name" value="S-adenosyl-L-methionine-dependent methyltransferases"/>
    <property type="match status" value="1"/>
</dbReference>
<evidence type="ECO:0000256" key="7">
    <source>
        <dbReference type="RuleBase" id="RU000417"/>
    </source>
</evidence>
<protein>
    <recommendedName>
        <fullName evidence="7">Cytosine-specific methyltransferase</fullName>
        <ecNumber evidence="7">2.1.1.37</ecNumber>
    </recommendedName>
</protein>
<dbReference type="OrthoDB" id="9813719at2"/>
<dbReference type="Gene3D" id="3.90.120.10">
    <property type="entry name" value="DNA Methylase, subunit A, domain 2"/>
    <property type="match status" value="1"/>
</dbReference>
<evidence type="ECO:0000256" key="2">
    <source>
        <dbReference type="ARBA" id="ARBA00022679"/>
    </source>
</evidence>
<dbReference type="PANTHER" id="PTHR10629:SF52">
    <property type="entry name" value="DNA (CYTOSINE-5)-METHYLTRANSFERASE 1"/>
    <property type="match status" value="1"/>
</dbReference>
<evidence type="ECO:0000256" key="4">
    <source>
        <dbReference type="ARBA" id="ARBA00022747"/>
    </source>
</evidence>
<feature type="active site" evidence="5">
    <location>
        <position position="160"/>
    </location>
</feature>
<dbReference type="GO" id="GO:0044027">
    <property type="term" value="P:negative regulation of gene expression via chromosomal CpG island methylation"/>
    <property type="evidence" value="ECO:0007669"/>
    <property type="project" value="TreeGrafter"/>
</dbReference>
<dbReference type="GO" id="GO:0032259">
    <property type="term" value="P:methylation"/>
    <property type="evidence" value="ECO:0007669"/>
    <property type="project" value="UniProtKB-KW"/>
</dbReference>
<keyword evidence="4" id="KW-0680">Restriction system</keyword>
<dbReference type="AlphaFoldDB" id="A0A285SU43"/>
<dbReference type="InterPro" id="IPR018117">
    <property type="entry name" value="C5_DNA_meth_AS"/>
</dbReference>
<accession>A0A285SU43</accession>
<dbReference type="PRINTS" id="PR00105">
    <property type="entry name" value="C5METTRFRASE"/>
</dbReference>
<dbReference type="RefSeq" id="WP_097073634.1">
    <property type="nucleotide sequence ID" value="NZ_OBMQ01000006.1"/>
</dbReference>